<dbReference type="Proteomes" id="UP000239899">
    <property type="component" value="Unassembled WGS sequence"/>
</dbReference>
<dbReference type="EMBL" id="LHPG02000011">
    <property type="protein sequence ID" value="PRW45725.1"/>
    <property type="molecule type" value="Genomic_DNA"/>
</dbReference>
<name>A0A2P6TN33_CHLSO</name>
<keyword evidence="4" id="KW-1185">Reference proteome</keyword>
<dbReference type="PANTHER" id="PTHR24186:SF38">
    <property type="entry name" value="ANKYRIN REPEAT FAMILY PROTEIN"/>
    <property type="match status" value="1"/>
</dbReference>
<comment type="caution">
    <text evidence="3">The sequence shown here is derived from an EMBL/GenBank/DDBJ whole genome shotgun (WGS) entry which is preliminary data.</text>
</comment>
<dbReference type="Gene3D" id="1.25.40.20">
    <property type="entry name" value="Ankyrin repeat-containing domain"/>
    <property type="match status" value="1"/>
</dbReference>
<dbReference type="STRING" id="3076.A0A2P6TN33"/>
<evidence type="ECO:0000256" key="2">
    <source>
        <dbReference type="ARBA" id="ARBA00023043"/>
    </source>
</evidence>
<accession>A0A2P6TN33</accession>
<dbReference type="SMART" id="SM00248">
    <property type="entry name" value="ANK"/>
    <property type="match status" value="6"/>
</dbReference>
<dbReference type="GO" id="GO:0005886">
    <property type="term" value="C:plasma membrane"/>
    <property type="evidence" value="ECO:0007669"/>
    <property type="project" value="TreeGrafter"/>
</dbReference>
<dbReference type="AlphaFoldDB" id="A0A2P6TN33"/>
<keyword evidence="1" id="KW-0677">Repeat</keyword>
<dbReference type="SUPFAM" id="SSF48403">
    <property type="entry name" value="Ankyrin repeat"/>
    <property type="match status" value="1"/>
</dbReference>
<dbReference type="OrthoDB" id="513629at2759"/>
<reference evidence="3 4" key="1">
    <citation type="journal article" date="2018" name="Plant J.">
        <title>Genome sequences of Chlorella sorokiniana UTEX 1602 and Micractinium conductrix SAG 241.80: implications to maltose excretion by a green alga.</title>
        <authorList>
            <person name="Arriola M.B."/>
            <person name="Velmurugan N."/>
            <person name="Zhang Y."/>
            <person name="Plunkett M.H."/>
            <person name="Hondzo H."/>
            <person name="Barney B.M."/>
        </authorList>
    </citation>
    <scope>NUCLEOTIDE SEQUENCE [LARGE SCALE GENOMIC DNA]</scope>
    <source>
        <strain evidence="4">UTEX 1602</strain>
    </source>
</reference>
<dbReference type="PANTHER" id="PTHR24186">
    <property type="entry name" value="PROTEIN PHOSPHATASE 1 REGULATORY SUBUNIT"/>
    <property type="match status" value="1"/>
</dbReference>
<sequence length="558" mass="58126">MAAPKAVVLPSENVPGAWQVVVLHFEEKYVVEALGSEETAALICDALTIRASVDDGRDLDELQLRSTLGPPWMELLGPEFCVDATAAVFQEIVEQLNDCAIEAAEGQGESAGEGLLLAALSCGHDEAAQLLLAAAPSLAQADGALDLAVQGALDCAAHSASAPVALLLAALPDPHAAVEALPVKLLFEAAESNGVELLQQLLEVAPSIATAEDRPLDVCFTTTMWAALHGCAEALAVLIEYKPAAATATNENLQHALHTAARKGSVPCVEVLLAAAPQLATTVDGLGWTASHVAAQYGNLAALEVLLRHAPDTLTATTLAGSTLMHAAAQSGNVGTVQWLMAAAPLTVQAASSRGAQPVHAVAELGHTAVSRALLEAAPACAMARDDDGWMPAHLTAINGHVPALSVPLTAAPAAAGSRTFEGYLPIDVAVEHMEDADKQPATVRALLPYGDARTVLRALRSGGPQLAPLFADFVLARLPLSPAFWALLPEQCPRLGRALPAALECSVEQAASLVRHLPPADRLRLRTAALSLGREQRRLRCHLPPMVLYKVLSLFDA</sequence>
<dbReference type="InterPro" id="IPR002110">
    <property type="entry name" value="Ankyrin_rpt"/>
</dbReference>
<proteinExistence type="predicted"/>
<protein>
    <submittedName>
        <fullName evidence="3">Ankyrin repeat family</fullName>
    </submittedName>
</protein>
<keyword evidence="2" id="KW-0040">ANK repeat</keyword>
<gene>
    <name evidence="3" type="ORF">C2E21_6055</name>
</gene>
<dbReference type="Pfam" id="PF12796">
    <property type="entry name" value="Ank_2"/>
    <property type="match status" value="2"/>
</dbReference>
<evidence type="ECO:0000313" key="3">
    <source>
        <dbReference type="EMBL" id="PRW45725.1"/>
    </source>
</evidence>
<organism evidence="3 4">
    <name type="scientific">Chlorella sorokiniana</name>
    <name type="common">Freshwater green alga</name>
    <dbReference type="NCBI Taxonomy" id="3076"/>
    <lineage>
        <taxon>Eukaryota</taxon>
        <taxon>Viridiplantae</taxon>
        <taxon>Chlorophyta</taxon>
        <taxon>core chlorophytes</taxon>
        <taxon>Trebouxiophyceae</taxon>
        <taxon>Chlorellales</taxon>
        <taxon>Chlorellaceae</taxon>
        <taxon>Chlorella clade</taxon>
        <taxon>Chlorella</taxon>
    </lineage>
</organism>
<evidence type="ECO:0000313" key="4">
    <source>
        <dbReference type="Proteomes" id="UP000239899"/>
    </source>
</evidence>
<evidence type="ECO:0000256" key="1">
    <source>
        <dbReference type="ARBA" id="ARBA00022737"/>
    </source>
</evidence>
<dbReference type="InterPro" id="IPR036770">
    <property type="entry name" value="Ankyrin_rpt-contain_sf"/>
</dbReference>